<dbReference type="GO" id="GO:0005164">
    <property type="term" value="F:tumor necrosis factor receptor binding"/>
    <property type="evidence" value="ECO:0007669"/>
    <property type="project" value="InterPro"/>
</dbReference>
<accession>A0A2U9CFF3</accession>
<dbReference type="GO" id="GO:0006955">
    <property type="term" value="P:immune response"/>
    <property type="evidence" value="ECO:0007669"/>
    <property type="project" value="InterPro"/>
</dbReference>
<evidence type="ECO:0000256" key="2">
    <source>
        <dbReference type="ARBA" id="ARBA00008670"/>
    </source>
</evidence>
<dbReference type="PANTHER" id="PTHR11471">
    <property type="entry name" value="TUMOR NECROSIS FACTOR FAMILY MEMBER"/>
    <property type="match status" value="1"/>
</dbReference>
<evidence type="ECO:0000313" key="8">
    <source>
        <dbReference type="Proteomes" id="UP000246464"/>
    </source>
</evidence>
<dbReference type="EMBL" id="CP026258">
    <property type="protein sequence ID" value="AWP14830.1"/>
    <property type="molecule type" value="Genomic_DNA"/>
</dbReference>
<evidence type="ECO:0000259" key="6">
    <source>
        <dbReference type="Pfam" id="PF00229"/>
    </source>
</evidence>
<dbReference type="GO" id="GO:0005125">
    <property type="term" value="F:cytokine activity"/>
    <property type="evidence" value="ECO:0007669"/>
    <property type="project" value="UniProtKB-KW"/>
</dbReference>
<comment type="similarity">
    <text evidence="2">Belongs to the tumor necrosis factor family.</text>
</comment>
<keyword evidence="3" id="KW-0202">Cytokine</keyword>
<dbReference type="Proteomes" id="UP000246464">
    <property type="component" value="Chromosome 16"/>
</dbReference>
<dbReference type="AlphaFoldDB" id="A0A2U9CFF3"/>
<comment type="subcellular location">
    <subcellularLocation>
        <location evidence="1">Membrane</location>
    </subcellularLocation>
</comment>
<dbReference type="Pfam" id="PF00229">
    <property type="entry name" value="TNF"/>
    <property type="match status" value="1"/>
</dbReference>
<keyword evidence="8" id="KW-1185">Reference proteome</keyword>
<evidence type="ECO:0000313" key="7">
    <source>
        <dbReference type="EMBL" id="AWP14830.1"/>
    </source>
</evidence>
<evidence type="ECO:0000256" key="1">
    <source>
        <dbReference type="ARBA" id="ARBA00004370"/>
    </source>
</evidence>
<feature type="transmembrane region" description="Helical" evidence="5">
    <location>
        <begin position="46"/>
        <end position="63"/>
    </location>
</feature>
<sequence>MGQKLKGPTLRAEAACREVMTGLGWDESVLVLVQHCRDMKQQETRLRVVTLLLMLGCTALYIFSICADLRKHADSGSSEHRSPVAAFSRQERLCPTDVTQHYSDLSLSLSLSTDNPPDNSQRFQIQLRSLAEDNKDNDVYLKWDVEFLKEAGKYDEEKRAIVIQEKGVYFVYARFDLVYQGVGTDVKFTKFYVELTNWNEAYNVTTPITEAREWITSQEFRSVFVGQLFELTGGDHVSVRIGSGYKLIERAFFGVYMV</sequence>
<dbReference type="InterPro" id="IPR008983">
    <property type="entry name" value="Tumour_necrosis_fac-like_dom"/>
</dbReference>
<feature type="domain" description="THD" evidence="6">
    <location>
        <begin position="147"/>
        <end position="258"/>
    </location>
</feature>
<organism evidence="7 8">
    <name type="scientific">Scophthalmus maximus</name>
    <name type="common">Turbot</name>
    <name type="synonym">Psetta maxima</name>
    <dbReference type="NCBI Taxonomy" id="52904"/>
    <lineage>
        <taxon>Eukaryota</taxon>
        <taxon>Metazoa</taxon>
        <taxon>Chordata</taxon>
        <taxon>Craniata</taxon>
        <taxon>Vertebrata</taxon>
        <taxon>Euteleostomi</taxon>
        <taxon>Actinopterygii</taxon>
        <taxon>Neopterygii</taxon>
        <taxon>Teleostei</taxon>
        <taxon>Neoteleostei</taxon>
        <taxon>Acanthomorphata</taxon>
        <taxon>Carangaria</taxon>
        <taxon>Pleuronectiformes</taxon>
        <taxon>Pleuronectoidei</taxon>
        <taxon>Scophthalmidae</taxon>
        <taxon>Scophthalmus</taxon>
    </lineage>
</organism>
<keyword evidence="5" id="KW-1133">Transmembrane helix</keyword>
<name>A0A2U9CFF3_SCOMX</name>
<dbReference type="GO" id="GO:0005615">
    <property type="term" value="C:extracellular space"/>
    <property type="evidence" value="ECO:0007669"/>
    <property type="project" value="UniProtKB-KW"/>
</dbReference>
<proteinExistence type="inferred from homology"/>
<dbReference type="PANTHER" id="PTHR11471:SF13">
    <property type="entry name" value="TNF FAMILY PROFILE DOMAIN-CONTAINING PROTEIN"/>
    <property type="match status" value="1"/>
</dbReference>
<dbReference type="InterPro" id="IPR006052">
    <property type="entry name" value="TNF_dom"/>
</dbReference>
<dbReference type="SUPFAM" id="SSF49842">
    <property type="entry name" value="TNF-like"/>
    <property type="match status" value="1"/>
</dbReference>
<reference evidence="7 8" key="1">
    <citation type="submission" date="2017-12" db="EMBL/GenBank/DDBJ databases">
        <title>Integrating genomic resources of turbot (Scophthalmus maximus) in depth evaluation of genetic and physical mapping variation across individuals.</title>
        <authorList>
            <person name="Martinez P."/>
        </authorList>
    </citation>
    <scope>NUCLEOTIDE SEQUENCE [LARGE SCALE GENOMIC DNA]</scope>
</reference>
<evidence type="ECO:0000256" key="4">
    <source>
        <dbReference type="ARBA" id="ARBA00023136"/>
    </source>
</evidence>
<dbReference type="Gene3D" id="2.60.120.40">
    <property type="match status" value="1"/>
</dbReference>
<keyword evidence="5" id="KW-0812">Transmembrane</keyword>
<keyword evidence="4 5" id="KW-0472">Membrane</keyword>
<evidence type="ECO:0000256" key="5">
    <source>
        <dbReference type="SAM" id="Phobius"/>
    </source>
</evidence>
<dbReference type="GO" id="GO:0016020">
    <property type="term" value="C:membrane"/>
    <property type="evidence" value="ECO:0007669"/>
    <property type="project" value="UniProtKB-SubCell"/>
</dbReference>
<evidence type="ECO:0000256" key="3">
    <source>
        <dbReference type="ARBA" id="ARBA00022514"/>
    </source>
</evidence>
<protein>
    <recommendedName>
        <fullName evidence="6">THD domain-containing protein</fullName>
    </recommendedName>
</protein>
<gene>
    <name evidence="7" type="ORF">SMAX5B_002951</name>
</gene>